<dbReference type="Proteomes" id="UP001597083">
    <property type="component" value="Unassembled WGS sequence"/>
</dbReference>
<accession>A0ABW3CLU4</accession>
<sequence length="105" mass="11655">MESHLETARSAALDQRPGGMPVADLPIPRLICEGARDKQSPSVLRNLVRIRTCRDAAPAIIENREPHIPRTNTEFDPDPPPGRPTGGVLDCLRPMRCSKYCSNQR</sequence>
<keyword evidence="3" id="KW-1185">Reference proteome</keyword>
<protein>
    <submittedName>
        <fullName evidence="2">Uncharacterized protein</fullName>
    </submittedName>
</protein>
<feature type="region of interest" description="Disordered" evidence="1">
    <location>
        <begin position="1"/>
        <end position="20"/>
    </location>
</feature>
<comment type="caution">
    <text evidence="2">The sequence shown here is derived from an EMBL/GenBank/DDBJ whole genome shotgun (WGS) entry which is preliminary data.</text>
</comment>
<evidence type="ECO:0000313" key="2">
    <source>
        <dbReference type="EMBL" id="MFD0854964.1"/>
    </source>
</evidence>
<feature type="region of interest" description="Disordered" evidence="1">
    <location>
        <begin position="61"/>
        <end position="87"/>
    </location>
</feature>
<organism evidence="2 3">
    <name type="scientific">Actinomadura adrarensis</name>
    <dbReference type="NCBI Taxonomy" id="1819600"/>
    <lineage>
        <taxon>Bacteria</taxon>
        <taxon>Bacillati</taxon>
        <taxon>Actinomycetota</taxon>
        <taxon>Actinomycetes</taxon>
        <taxon>Streptosporangiales</taxon>
        <taxon>Thermomonosporaceae</taxon>
        <taxon>Actinomadura</taxon>
    </lineage>
</organism>
<evidence type="ECO:0000313" key="3">
    <source>
        <dbReference type="Proteomes" id="UP001597083"/>
    </source>
</evidence>
<dbReference type="EMBL" id="JBHTIR010003283">
    <property type="protein sequence ID" value="MFD0854964.1"/>
    <property type="molecule type" value="Genomic_DNA"/>
</dbReference>
<name>A0ABW3CLU4_9ACTN</name>
<proteinExistence type="predicted"/>
<gene>
    <name evidence="2" type="ORF">ACFQ07_22170</name>
</gene>
<reference evidence="3" key="1">
    <citation type="journal article" date="2019" name="Int. J. Syst. Evol. Microbiol.">
        <title>The Global Catalogue of Microorganisms (GCM) 10K type strain sequencing project: providing services to taxonomists for standard genome sequencing and annotation.</title>
        <authorList>
            <consortium name="The Broad Institute Genomics Platform"/>
            <consortium name="The Broad Institute Genome Sequencing Center for Infectious Disease"/>
            <person name="Wu L."/>
            <person name="Ma J."/>
        </authorList>
    </citation>
    <scope>NUCLEOTIDE SEQUENCE [LARGE SCALE GENOMIC DNA]</scope>
    <source>
        <strain evidence="3">JCM 31696</strain>
    </source>
</reference>
<evidence type="ECO:0000256" key="1">
    <source>
        <dbReference type="SAM" id="MobiDB-lite"/>
    </source>
</evidence>